<dbReference type="AlphaFoldDB" id="A0A556UZW1"/>
<organism evidence="5 6">
    <name type="scientific">Bagarius yarrelli</name>
    <name type="common">Goonch</name>
    <name type="synonym">Bagrus yarrelli</name>
    <dbReference type="NCBI Taxonomy" id="175774"/>
    <lineage>
        <taxon>Eukaryota</taxon>
        <taxon>Metazoa</taxon>
        <taxon>Chordata</taxon>
        <taxon>Craniata</taxon>
        <taxon>Vertebrata</taxon>
        <taxon>Euteleostomi</taxon>
        <taxon>Actinopterygii</taxon>
        <taxon>Neopterygii</taxon>
        <taxon>Teleostei</taxon>
        <taxon>Ostariophysi</taxon>
        <taxon>Siluriformes</taxon>
        <taxon>Sisoridae</taxon>
        <taxon>Sisorinae</taxon>
        <taxon>Bagarius</taxon>
    </lineage>
</organism>
<sequence length="388" mass="42466">MPLALTQFNGYNCDPAFHSRFPAERDITVYCGVQTITLKINFCPVLYSGYTDADLALNGNHGDAQCRGFINNNTFPTAVLFSISLSTLEACGNTLVVSTAQGSNAFGNISMVQIGNVSGYIDTPDPPTIISYLPGLLYKFSCSYPLEYLVNNSQLASSSAAIAVKDNNGTFVSTLSLILYNDSSFSQQLSVPMAGLALKTRVFAAVKATNLDRRWNILMDYCYTTPSGNPNDEIRYDLFFGCHKDPQTTVFENGKSQMGRFAFEVFRFVKHKNQKMSTVFLHCVTKLCRVDDCAMLMPICGKRRKREDRESGPIHASTEDAIITAGPIITRGASPSHPSSSLDTVTSALVAGVAVLGLISLSFFIIYIRLLRRSSPTSLTGIWNSSFK</sequence>
<dbReference type="InterPro" id="IPR055356">
    <property type="entry name" value="ZP-N"/>
</dbReference>
<accession>A0A556UZW1</accession>
<dbReference type="Pfam" id="PF23344">
    <property type="entry name" value="ZP-N"/>
    <property type="match status" value="1"/>
</dbReference>
<dbReference type="InterPro" id="IPR001507">
    <property type="entry name" value="ZP_dom"/>
</dbReference>
<evidence type="ECO:0000259" key="4">
    <source>
        <dbReference type="PROSITE" id="PS51034"/>
    </source>
</evidence>
<proteinExistence type="predicted"/>
<keyword evidence="2" id="KW-1015">Disulfide bond</keyword>
<dbReference type="Proteomes" id="UP000319801">
    <property type="component" value="Unassembled WGS sequence"/>
</dbReference>
<dbReference type="OrthoDB" id="9274484at2759"/>
<evidence type="ECO:0000313" key="5">
    <source>
        <dbReference type="EMBL" id="TSQ46611.1"/>
    </source>
</evidence>
<dbReference type="PROSITE" id="PS51034">
    <property type="entry name" value="ZP_2"/>
    <property type="match status" value="1"/>
</dbReference>
<dbReference type="InterPro" id="IPR042235">
    <property type="entry name" value="ZP-C_dom"/>
</dbReference>
<keyword evidence="1" id="KW-0732">Signal</keyword>
<protein>
    <submittedName>
        <fullName evidence="5">Zona pellucida-like domain-containing protein 1</fullName>
    </submittedName>
</protein>
<dbReference type="PANTHER" id="PTHR14002:SF44">
    <property type="entry name" value="ZONA PELLUCIDA-LIKE DOMAIN-CONTAINING PROTEIN 1"/>
    <property type="match status" value="1"/>
</dbReference>
<gene>
    <name evidence="5" type="ORF">Baya_11321</name>
</gene>
<dbReference type="Gene3D" id="2.60.40.4100">
    <property type="entry name" value="Zona pellucida, ZP-C domain"/>
    <property type="match status" value="1"/>
</dbReference>
<keyword evidence="6" id="KW-1185">Reference proteome</keyword>
<feature type="transmembrane region" description="Helical" evidence="3">
    <location>
        <begin position="348"/>
        <end position="368"/>
    </location>
</feature>
<dbReference type="InterPro" id="IPR055355">
    <property type="entry name" value="ZP-C"/>
</dbReference>
<dbReference type="EMBL" id="VCAZ01000085">
    <property type="protein sequence ID" value="TSQ46611.1"/>
    <property type="molecule type" value="Genomic_DNA"/>
</dbReference>
<evidence type="ECO:0000313" key="6">
    <source>
        <dbReference type="Proteomes" id="UP000319801"/>
    </source>
</evidence>
<name>A0A556UZW1_BAGYA</name>
<feature type="domain" description="ZP" evidence="4">
    <location>
        <begin position="30"/>
        <end position="307"/>
    </location>
</feature>
<keyword evidence="3" id="KW-0472">Membrane</keyword>
<keyword evidence="3" id="KW-0812">Transmembrane</keyword>
<evidence type="ECO:0000256" key="2">
    <source>
        <dbReference type="ARBA" id="ARBA00023157"/>
    </source>
</evidence>
<evidence type="ECO:0000256" key="3">
    <source>
        <dbReference type="SAM" id="Phobius"/>
    </source>
</evidence>
<keyword evidence="3" id="KW-1133">Transmembrane helix</keyword>
<evidence type="ECO:0000256" key="1">
    <source>
        <dbReference type="ARBA" id="ARBA00022729"/>
    </source>
</evidence>
<reference evidence="5 6" key="1">
    <citation type="journal article" date="2019" name="Genome Biol. Evol.">
        <title>Whole-Genome Sequencing of the Giant Devil Catfish, Bagarius yarrelli.</title>
        <authorList>
            <person name="Jiang W."/>
            <person name="Lv Y."/>
            <person name="Cheng L."/>
            <person name="Yang K."/>
            <person name="Chao B."/>
            <person name="Wang X."/>
            <person name="Li Y."/>
            <person name="Pan X."/>
            <person name="You X."/>
            <person name="Zhang Y."/>
            <person name="Yang J."/>
            <person name="Li J."/>
            <person name="Zhang X."/>
            <person name="Liu S."/>
            <person name="Sun C."/>
            <person name="Yang J."/>
            <person name="Shi Q."/>
        </authorList>
    </citation>
    <scope>NUCLEOTIDE SEQUENCE [LARGE SCALE GENOMIC DNA]</scope>
    <source>
        <strain evidence="5">JWS20170419001</strain>
        <tissue evidence="5">Muscle</tissue>
    </source>
</reference>
<dbReference type="Pfam" id="PF00100">
    <property type="entry name" value="Zona_pellucida"/>
    <property type="match status" value="1"/>
</dbReference>
<comment type="caution">
    <text evidence="5">The sequence shown here is derived from an EMBL/GenBank/DDBJ whole genome shotgun (WGS) entry which is preliminary data.</text>
</comment>
<dbReference type="PANTHER" id="PTHR14002">
    <property type="entry name" value="ENDOGLIN/TGF-BETA RECEPTOR TYPE III"/>
    <property type="match status" value="1"/>
</dbReference>
<dbReference type="SMART" id="SM00241">
    <property type="entry name" value="ZP"/>
    <property type="match status" value="1"/>
</dbReference>